<evidence type="ECO:0000256" key="5">
    <source>
        <dbReference type="ARBA" id="ARBA00022989"/>
    </source>
</evidence>
<reference evidence="8 9" key="1">
    <citation type="submission" date="2018-03" db="EMBL/GenBank/DDBJ databases">
        <title>The draft genome of Sphingosinicella sp. GL-C-18.</title>
        <authorList>
            <person name="Liu L."/>
            <person name="Li L."/>
            <person name="Liang L."/>
            <person name="Zhang X."/>
            <person name="Wang T."/>
        </authorList>
    </citation>
    <scope>NUCLEOTIDE SEQUENCE [LARGE SCALE GENOMIC DNA]</scope>
    <source>
        <strain evidence="8 9">GL-C-18</strain>
    </source>
</reference>
<evidence type="ECO:0000256" key="2">
    <source>
        <dbReference type="ARBA" id="ARBA00022448"/>
    </source>
</evidence>
<feature type="transmembrane region" description="Helical" evidence="7">
    <location>
        <begin position="353"/>
        <end position="380"/>
    </location>
</feature>
<proteinExistence type="predicted"/>
<dbReference type="OrthoDB" id="9766690at2"/>
<name>A0A2P7R038_9SPHN</name>
<feature type="transmembrane region" description="Helical" evidence="7">
    <location>
        <begin position="188"/>
        <end position="211"/>
    </location>
</feature>
<dbReference type="Pfam" id="PF00375">
    <property type="entry name" value="SDF"/>
    <property type="match status" value="1"/>
</dbReference>
<dbReference type="RefSeq" id="WP_106510911.1">
    <property type="nucleotide sequence ID" value="NZ_PXYI01000001.1"/>
</dbReference>
<dbReference type="Proteomes" id="UP000241167">
    <property type="component" value="Unassembled WGS sequence"/>
</dbReference>
<keyword evidence="3" id="KW-1003">Cell membrane</keyword>
<evidence type="ECO:0000256" key="7">
    <source>
        <dbReference type="SAM" id="Phobius"/>
    </source>
</evidence>
<dbReference type="InterPro" id="IPR036458">
    <property type="entry name" value="Na:dicarbo_symporter_sf"/>
</dbReference>
<evidence type="ECO:0000256" key="1">
    <source>
        <dbReference type="ARBA" id="ARBA00004651"/>
    </source>
</evidence>
<comment type="caution">
    <text evidence="8">The sequence shown here is derived from an EMBL/GenBank/DDBJ whole genome shotgun (WGS) entry which is preliminary data.</text>
</comment>
<evidence type="ECO:0000256" key="4">
    <source>
        <dbReference type="ARBA" id="ARBA00022692"/>
    </source>
</evidence>
<keyword evidence="2" id="KW-0813">Transport</keyword>
<evidence type="ECO:0000313" key="9">
    <source>
        <dbReference type="Proteomes" id="UP000241167"/>
    </source>
</evidence>
<protein>
    <submittedName>
        <fullName evidence="8">Sodium:dicarboxylate symporter</fullName>
    </submittedName>
</protein>
<dbReference type="EMBL" id="PXYI01000001">
    <property type="protein sequence ID" value="PSJ43569.1"/>
    <property type="molecule type" value="Genomic_DNA"/>
</dbReference>
<dbReference type="GO" id="GO:0015293">
    <property type="term" value="F:symporter activity"/>
    <property type="evidence" value="ECO:0007669"/>
    <property type="project" value="UniProtKB-KW"/>
</dbReference>
<sequence>MNQAKRILGSLAIGILLGILSARYGSGWVESAISVAEPIGTMWLDALRMTIIPLIVSLLVTGIAASAEAARASRLAFRAVILFMAVLWSGAIMSAFMTPFLLRLWPMPAEAADRLKTALTSSTDKVGEIPTLGQFLTSIIPTNPIAAAANDAILPLIFFTVVFAFALTRLPPAQRELLTSFFRAIADAMLVIINWVLWLAPLGVFALAYVVGARAGLAAFGALIHYVIIIAAIGTIVWIGAWPLAYFGARIGPRAFTRAIGPSHAVAISTQSSLASLPAMLGGAEKVGVPVAASGVTLPLAVALFRATGPAMNLAVAIYVANWFGVPIGPMQMAAGVAVAATTTLGSISLPGSVSFISAIGPICIAMGVPIEPLVLLVAVETLPDIIRTTGNVAMDVATTATVAKRSGFDETTPLSDQDRLLQEEPA</sequence>
<dbReference type="GO" id="GO:0005886">
    <property type="term" value="C:plasma membrane"/>
    <property type="evidence" value="ECO:0007669"/>
    <property type="project" value="UniProtKB-SubCell"/>
</dbReference>
<accession>A0A2P7R038</accession>
<keyword evidence="9" id="KW-1185">Reference proteome</keyword>
<keyword evidence="6 7" id="KW-0472">Membrane</keyword>
<evidence type="ECO:0000256" key="6">
    <source>
        <dbReference type="ARBA" id="ARBA00023136"/>
    </source>
</evidence>
<keyword evidence="5 7" id="KW-1133">Transmembrane helix</keyword>
<dbReference type="PANTHER" id="PTHR42865">
    <property type="entry name" value="PROTON/GLUTAMATE-ASPARTATE SYMPORTER"/>
    <property type="match status" value="1"/>
</dbReference>
<evidence type="ECO:0000256" key="3">
    <source>
        <dbReference type="ARBA" id="ARBA00022475"/>
    </source>
</evidence>
<comment type="subcellular location">
    <subcellularLocation>
        <location evidence="1">Cell membrane</location>
        <topology evidence="1">Multi-pass membrane protein</topology>
    </subcellularLocation>
</comment>
<feature type="transmembrane region" description="Helical" evidence="7">
    <location>
        <begin position="46"/>
        <end position="67"/>
    </location>
</feature>
<evidence type="ECO:0000313" key="8">
    <source>
        <dbReference type="EMBL" id="PSJ43569.1"/>
    </source>
</evidence>
<gene>
    <name evidence="8" type="ORF">C7I55_00275</name>
</gene>
<feature type="transmembrane region" description="Helical" evidence="7">
    <location>
        <begin position="145"/>
        <end position="167"/>
    </location>
</feature>
<keyword evidence="4 7" id="KW-0812">Transmembrane</keyword>
<feature type="transmembrane region" description="Helical" evidence="7">
    <location>
        <begin position="317"/>
        <end position="341"/>
    </location>
</feature>
<organism evidence="8 9">
    <name type="scientific">Allosphingosinicella deserti</name>
    <dbReference type="NCBI Taxonomy" id="2116704"/>
    <lineage>
        <taxon>Bacteria</taxon>
        <taxon>Pseudomonadati</taxon>
        <taxon>Pseudomonadota</taxon>
        <taxon>Alphaproteobacteria</taxon>
        <taxon>Sphingomonadales</taxon>
        <taxon>Sphingomonadaceae</taxon>
        <taxon>Allosphingosinicella</taxon>
    </lineage>
</organism>
<dbReference type="Gene3D" id="1.10.3860.10">
    <property type="entry name" value="Sodium:dicarboxylate symporter"/>
    <property type="match status" value="1"/>
</dbReference>
<dbReference type="AlphaFoldDB" id="A0A2P7R038"/>
<dbReference type="PRINTS" id="PR00173">
    <property type="entry name" value="EDTRNSPORT"/>
</dbReference>
<dbReference type="SUPFAM" id="SSF118215">
    <property type="entry name" value="Proton glutamate symport protein"/>
    <property type="match status" value="1"/>
</dbReference>
<feature type="transmembrane region" description="Helical" evidence="7">
    <location>
        <begin position="223"/>
        <end position="247"/>
    </location>
</feature>
<feature type="transmembrane region" description="Helical" evidence="7">
    <location>
        <begin position="79"/>
        <end position="102"/>
    </location>
</feature>
<dbReference type="InterPro" id="IPR001991">
    <property type="entry name" value="Na-dicarboxylate_symporter"/>
</dbReference>
<dbReference type="PANTHER" id="PTHR42865:SF7">
    <property type="entry name" value="PROTON_GLUTAMATE-ASPARTATE SYMPORTER"/>
    <property type="match status" value="1"/>
</dbReference>